<reference evidence="7" key="1">
    <citation type="submission" date="2020-10" db="EMBL/GenBank/DDBJ databases">
        <title>Diversity and distribution of actinomycetes associated with coral in the coast of Hainan.</title>
        <authorList>
            <person name="Li F."/>
        </authorList>
    </citation>
    <scope>NUCLEOTIDE SEQUENCE</scope>
    <source>
        <strain evidence="7">HNM0983</strain>
    </source>
</reference>
<evidence type="ECO:0000256" key="1">
    <source>
        <dbReference type="ARBA" id="ARBA00004127"/>
    </source>
</evidence>
<evidence type="ECO:0000256" key="4">
    <source>
        <dbReference type="ARBA" id="ARBA00023136"/>
    </source>
</evidence>
<protein>
    <submittedName>
        <fullName evidence="7">DUF1232 domain-containing protein</fullName>
    </submittedName>
</protein>
<dbReference type="AlphaFoldDB" id="A0A929G1I1"/>
<evidence type="ECO:0000256" key="3">
    <source>
        <dbReference type="ARBA" id="ARBA00022989"/>
    </source>
</evidence>
<feature type="transmembrane region" description="Helical" evidence="5">
    <location>
        <begin position="30"/>
        <end position="49"/>
    </location>
</feature>
<keyword evidence="3 5" id="KW-1133">Transmembrane helix</keyword>
<evidence type="ECO:0000256" key="5">
    <source>
        <dbReference type="SAM" id="Phobius"/>
    </source>
</evidence>
<comment type="caution">
    <text evidence="7">The sequence shown here is derived from an EMBL/GenBank/DDBJ whole genome shotgun (WGS) entry which is preliminary data.</text>
</comment>
<evidence type="ECO:0000313" key="7">
    <source>
        <dbReference type="EMBL" id="MBE9376329.1"/>
    </source>
</evidence>
<gene>
    <name evidence="7" type="ORF">IQ251_17910</name>
</gene>
<dbReference type="Pfam" id="PF06803">
    <property type="entry name" value="DUF1232"/>
    <property type="match status" value="1"/>
</dbReference>
<keyword evidence="4 5" id="KW-0472">Membrane</keyword>
<keyword evidence="2 5" id="KW-0812">Transmembrane</keyword>
<evidence type="ECO:0000256" key="2">
    <source>
        <dbReference type="ARBA" id="ARBA00022692"/>
    </source>
</evidence>
<name>A0A929G1I1_9PSEU</name>
<proteinExistence type="predicted"/>
<evidence type="ECO:0000313" key="8">
    <source>
        <dbReference type="Proteomes" id="UP000598360"/>
    </source>
</evidence>
<accession>A0A929G1I1</accession>
<sequence length="167" mass="17047">MIVVGGVLVLAGLVLSVAMGGESPGGWLLPIGLLAGGAGVLVAGVLALLRRRIAVVRGVARAHRSAPAGGPVRRAAAVPRMVVASARGRNPLLPRYQVLLWLVAGAYLVWPLDFVPDLLPLLGIGDDIGVGAWLLTSLYAEAGNYLAQGVASEEDAAESAGDASRSR</sequence>
<dbReference type="InterPro" id="IPR010652">
    <property type="entry name" value="DUF1232"/>
</dbReference>
<dbReference type="GO" id="GO:0012505">
    <property type="term" value="C:endomembrane system"/>
    <property type="evidence" value="ECO:0007669"/>
    <property type="project" value="UniProtKB-SubCell"/>
</dbReference>
<organism evidence="7 8">
    <name type="scientific">Saccharopolyspora montiporae</name>
    <dbReference type="NCBI Taxonomy" id="2781240"/>
    <lineage>
        <taxon>Bacteria</taxon>
        <taxon>Bacillati</taxon>
        <taxon>Actinomycetota</taxon>
        <taxon>Actinomycetes</taxon>
        <taxon>Pseudonocardiales</taxon>
        <taxon>Pseudonocardiaceae</taxon>
        <taxon>Saccharopolyspora</taxon>
    </lineage>
</organism>
<feature type="domain" description="DUF1232" evidence="6">
    <location>
        <begin position="98"/>
        <end position="133"/>
    </location>
</feature>
<comment type="subcellular location">
    <subcellularLocation>
        <location evidence="1">Endomembrane system</location>
        <topology evidence="1">Multi-pass membrane protein</topology>
    </subcellularLocation>
</comment>
<dbReference type="Proteomes" id="UP000598360">
    <property type="component" value="Unassembled WGS sequence"/>
</dbReference>
<evidence type="ECO:0000259" key="6">
    <source>
        <dbReference type="Pfam" id="PF06803"/>
    </source>
</evidence>
<dbReference type="EMBL" id="JADEYC010000039">
    <property type="protein sequence ID" value="MBE9376329.1"/>
    <property type="molecule type" value="Genomic_DNA"/>
</dbReference>
<keyword evidence="8" id="KW-1185">Reference proteome</keyword>